<sequence length="946" mass="107063">MRASVLTGNLEVVYKDRKNKMMGIVQEQNMEKNIEKQMGCMAGFLQIFDRHQIITGKRLYATRRLPSSMGVDSTPKSEKSMGSPAISRELEKSQQTRSMPSPDRFKQSPVTEIRSPAAPESPIPVEIQSKSHLTPSVFELKDGTKSSWRSCKEAPRLSLDSRATFDAKGSLKPREIRTNAAILSVNGCENNVEQADHNDKQRRSPSVIARLMGLEPLHDADPPELRRSASESRASRELFQYRFIDGVNFQLKQTQQQNKQSNVSSKGAKDQKPNCRTVDPKAYNVVRNARAEPARAQHRGIGQRKSFFDSADFFPEPKQTVSIYGEIEKRLRMRGIDEPSKDLETLKHILEALQLKGLLHSNKPANQINQRNFVYEESPIVLMKPAKSLASMNMPAGRIINDSPLSSFRPRSGVRRYRNYAETLPAMSPRRERPEIEKNARGQVRGRNLNSPMGNESGSRSPSRRRPLSVETQKRVGNDSVEQRRVSPVQSPKIIPRKTGLDQTTTRALRRKPTVEIYHKDDKSFVPADDDLSTFSESSVSTSSHADMERSKLEDYNEGRTLLERCDKLLHSIAEITASELQPSPVSVLDSSFYKEESSPSPVMKRAVDFKDQLEEVEVEDDIWSTTISPAESNSDDADLVYISDILRASNYLPEDADIFLLLEKQQYLKGKDTSKVSTLQRKLVFDTITEILHRRRHLPPWKAISWTNPESGPISLQQIWPEFQRIRERDASDDLFEVICGVLRKDLAGDTISGWGDRPIEMSEAVLDIERMVFKDLIGETIRDLAAFGRKGKCNQGDPLPRRKLISPKQTQQQEKAEDMQSTNVFDDKRNSCSLRDEENKYNNSLFLGRRRPRVTVCSNIQPSLTQAAACNSPPTSSQHLKYQIFHITVGFHHTSRSTNTIAALYLQITLQQQQENRSRQQHISNNPVAAQHVHASSNTASSHG</sequence>
<keyword evidence="2" id="KW-1185">Reference proteome</keyword>
<gene>
    <name evidence="1" type="ORF">D5086_004427</name>
</gene>
<comment type="caution">
    <text evidence="1">The sequence shown here is derived from an EMBL/GenBank/DDBJ whole genome shotgun (WGS) entry which is preliminary data.</text>
</comment>
<protein>
    <submittedName>
        <fullName evidence="1">Uncharacterized protein</fullName>
    </submittedName>
</protein>
<proteinExistence type="predicted"/>
<name>A0ACC4CQG2_POPAL</name>
<reference evidence="1 2" key="1">
    <citation type="journal article" date="2024" name="Plant Biotechnol. J.">
        <title>Genome and CRISPR/Cas9 system of a widespread forest tree (Populus alba) in the world.</title>
        <authorList>
            <person name="Liu Y.J."/>
            <person name="Jiang P.F."/>
            <person name="Han X.M."/>
            <person name="Li X.Y."/>
            <person name="Wang H.M."/>
            <person name="Wang Y.J."/>
            <person name="Wang X.X."/>
            <person name="Zeng Q.Y."/>
        </authorList>
    </citation>
    <scope>NUCLEOTIDE SEQUENCE [LARGE SCALE GENOMIC DNA]</scope>
    <source>
        <strain evidence="2">cv. PAL-ZL1</strain>
    </source>
</reference>
<accession>A0ACC4CQG2</accession>
<organism evidence="1 2">
    <name type="scientific">Populus alba</name>
    <name type="common">White poplar</name>
    <dbReference type="NCBI Taxonomy" id="43335"/>
    <lineage>
        <taxon>Eukaryota</taxon>
        <taxon>Viridiplantae</taxon>
        <taxon>Streptophyta</taxon>
        <taxon>Embryophyta</taxon>
        <taxon>Tracheophyta</taxon>
        <taxon>Spermatophyta</taxon>
        <taxon>Magnoliopsida</taxon>
        <taxon>eudicotyledons</taxon>
        <taxon>Gunneridae</taxon>
        <taxon>Pentapetalae</taxon>
        <taxon>rosids</taxon>
        <taxon>fabids</taxon>
        <taxon>Malpighiales</taxon>
        <taxon>Salicaceae</taxon>
        <taxon>Saliceae</taxon>
        <taxon>Populus</taxon>
    </lineage>
</organism>
<dbReference type="Proteomes" id="UP000309997">
    <property type="component" value="Unassembled WGS sequence"/>
</dbReference>
<evidence type="ECO:0000313" key="1">
    <source>
        <dbReference type="EMBL" id="KAL3603568.1"/>
    </source>
</evidence>
<evidence type="ECO:0000313" key="2">
    <source>
        <dbReference type="Proteomes" id="UP000309997"/>
    </source>
</evidence>
<dbReference type="EMBL" id="RCHU02000002">
    <property type="protein sequence ID" value="KAL3603568.1"/>
    <property type="molecule type" value="Genomic_DNA"/>
</dbReference>